<comment type="caution">
    <text evidence="1">The sequence shown here is derived from an EMBL/GenBank/DDBJ whole genome shotgun (WGS) entry which is preliminary data.</text>
</comment>
<accession>A0ACB8FPY2</accession>
<gene>
    <name evidence="1" type="ORF">K3G42_022133</name>
</gene>
<reference evidence="1" key="1">
    <citation type="submission" date="2021-08" db="EMBL/GenBank/DDBJ databases">
        <title>The first chromosome-level gecko genome reveals the dynamic sex chromosomes of Neotropical dwarf geckos (Sphaerodactylidae: Sphaerodactylus).</title>
        <authorList>
            <person name="Pinto B.J."/>
            <person name="Keating S.E."/>
            <person name="Gamble T."/>
        </authorList>
    </citation>
    <scope>NUCLEOTIDE SEQUENCE</scope>
    <source>
        <strain evidence="1">TG3544</strain>
    </source>
</reference>
<dbReference type="Proteomes" id="UP000827872">
    <property type="component" value="Linkage Group LG06"/>
</dbReference>
<name>A0ACB8FPY2_9SAUR</name>
<dbReference type="EMBL" id="CM037619">
    <property type="protein sequence ID" value="KAH8007432.1"/>
    <property type="molecule type" value="Genomic_DNA"/>
</dbReference>
<proteinExistence type="predicted"/>
<evidence type="ECO:0000313" key="1">
    <source>
        <dbReference type="EMBL" id="KAH8007432.1"/>
    </source>
</evidence>
<organism evidence="1 2">
    <name type="scientific">Sphaerodactylus townsendi</name>
    <dbReference type="NCBI Taxonomy" id="933632"/>
    <lineage>
        <taxon>Eukaryota</taxon>
        <taxon>Metazoa</taxon>
        <taxon>Chordata</taxon>
        <taxon>Craniata</taxon>
        <taxon>Vertebrata</taxon>
        <taxon>Euteleostomi</taxon>
        <taxon>Lepidosauria</taxon>
        <taxon>Squamata</taxon>
        <taxon>Bifurcata</taxon>
        <taxon>Gekkota</taxon>
        <taxon>Sphaerodactylidae</taxon>
        <taxon>Sphaerodactylus</taxon>
    </lineage>
</organism>
<sequence>MSAEMQDNRLYAPVYALNGTQPCILFYATNFSLITKKGDLVDLSNLTFGSSNVDTSSSECLPTNATLSLQYTNLGPGINSLEISLNITLPVAVIVDIQKQG</sequence>
<keyword evidence="2" id="KW-1185">Reference proteome</keyword>
<protein>
    <submittedName>
        <fullName evidence="1">Uncharacterized protein</fullName>
    </submittedName>
</protein>
<evidence type="ECO:0000313" key="2">
    <source>
        <dbReference type="Proteomes" id="UP000827872"/>
    </source>
</evidence>